<evidence type="ECO:0000256" key="3">
    <source>
        <dbReference type="ARBA" id="ARBA00034247"/>
    </source>
</evidence>
<comment type="cofactor">
    <cofactor evidence="1">
        <name>Mg(2+)</name>
        <dbReference type="ChEBI" id="CHEBI:18420"/>
    </cofactor>
</comment>
<protein>
    <recommendedName>
        <fullName evidence="2">diguanylate cyclase</fullName>
        <ecNumber evidence="2">2.7.7.65</ecNumber>
    </recommendedName>
</protein>
<dbReference type="SMART" id="SM00267">
    <property type="entry name" value="GGDEF"/>
    <property type="match status" value="1"/>
</dbReference>
<accession>A0A0S2KGC0</accession>
<dbReference type="EMBL" id="CP013189">
    <property type="protein sequence ID" value="ALO47357.1"/>
    <property type="molecule type" value="Genomic_DNA"/>
</dbReference>
<gene>
    <name evidence="6" type="ORF">PS2015_2725</name>
</gene>
<dbReference type="NCBIfam" id="TIGR00254">
    <property type="entry name" value="GGDEF"/>
    <property type="match status" value="1"/>
</dbReference>
<dbReference type="PANTHER" id="PTHR45138:SF9">
    <property type="entry name" value="DIGUANYLATE CYCLASE DGCM-RELATED"/>
    <property type="match status" value="1"/>
</dbReference>
<feature type="transmembrane region" description="Helical" evidence="4">
    <location>
        <begin position="19"/>
        <end position="38"/>
    </location>
</feature>
<dbReference type="PANTHER" id="PTHR45138">
    <property type="entry name" value="REGULATORY COMPONENTS OF SENSORY TRANSDUCTION SYSTEM"/>
    <property type="match status" value="1"/>
</dbReference>
<reference evidence="6 7" key="1">
    <citation type="submission" date="2015-11" db="EMBL/GenBank/DDBJ databases">
        <authorList>
            <person name="Zhang Y."/>
            <person name="Guo Z."/>
        </authorList>
    </citation>
    <scope>NUCLEOTIDE SEQUENCE [LARGE SCALE GENOMIC DNA]</scope>
    <source>
        <strain evidence="6 7">KCTC 32221</strain>
    </source>
</reference>
<dbReference type="AlphaFoldDB" id="A0A0S2KGC0"/>
<organism evidence="6 7">
    <name type="scientific">Pseudohongiella spirulinae</name>
    <dbReference type="NCBI Taxonomy" id="1249552"/>
    <lineage>
        <taxon>Bacteria</taxon>
        <taxon>Pseudomonadati</taxon>
        <taxon>Pseudomonadota</taxon>
        <taxon>Gammaproteobacteria</taxon>
        <taxon>Pseudomonadales</taxon>
        <taxon>Pseudohongiellaceae</taxon>
        <taxon>Pseudohongiella</taxon>
    </lineage>
</organism>
<dbReference type="InterPro" id="IPR050469">
    <property type="entry name" value="Diguanylate_Cyclase"/>
</dbReference>
<dbReference type="SUPFAM" id="SSF55073">
    <property type="entry name" value="Nucleotide cyclase"/>
    <property type="match status" value="1"/>
</dbReference>
<feature type="transmembrane region" description="Helical" evidence="4">
    <location>
        <begin position="103"/>
        <end position="120"/>
    </location>
</feature>
<feature type="transmembrane region" description="Helical" evidence="4">
    <location>
        <begin position="127"/>
        <end position="146"/>
    </location>
</feature>
<dbReference type="GO" id="GO:0043709">
    <property type="term" value="P:cell adhesion involved in single-species biofilm formation"/>
    <property type="evidence" value="ECO:0007669"/>
    <property type="project" value="TreeGrafter"/>
</dbReference>
<keyword evidence="4" id="KW-0812">Transmembrane</keyword>
<dbReference type="STRING" id="1249552.PS2015_2725"/>
<evidence type="ECO:0000313" key="6">
    <source>
        <dbReference type="EMBL" id="ALO47357.1"/>
    </source>
</evidence>
<evidence type="ECO:0000256" key="2">
    <source>
        <dbReference type="ARBA" id="ARBA00012528"/>
    </source>
</evidence>
<evidence type="ECO:0000256" key="4">
    <source>
        <dbReference type="SAM" id="Phobius"/>
    </source>
</evidence>
<dbReference type="EC" id="2.7.7.65" evidence="2"/>
<feature type="domain" description="GGDEF" evidence="5">
    <location>
        <begin position="228"/>
        <end position="360"/>
    </location>
</feature>
<feature type="transmembrane region" description="Helical" evidence="4">
    <location>
        <begin position="76"/>
        <end position="97"/>
    </location>
</feature>
<feature type="transmembrane region" description="Helical" evidence="4">
    <location>
        <begin position="158"/>
        <end position="180"/>
    </location>
</feature>
<keyword evidence="4" id="KW-1133">Transmembrane helix</keyword>
<comment type="catalytic activity">
    <reaction evidence="3">
        <text>2 GTP = 3',3'-c-di-GMP + 2 diphosphate</text>
        <dbReference type="Rhea" id="RHEA:24898"/>
        <dbReference type="ChEBI" id="CHEBI:33019"/>
        <dbReference type="ChEBI" id="CHEBI:37565"/>
        <dbReference type="ChEBI" id="CHEBI:58805"/>
        <dbReference type="EC" id="2.7.7.65"/>
    </reaction>
</comment>
<proteinExistence type="predicted"/>
<dbReference type="FunFam" id="3.30.70.270:FF:000001">
    <property type="entry name" value="Diguanylate cyclase domain protein"/>
    <property type="match status" value="1"/>
</dbReference>
<keyword evidence="7" id="KW-1185">Reference proteome</keyword>
<dbReference type="RefSeq" id="WP_058022756.1">
    <property type="nucleotide sequence ID" value="NZ_CP013189.1"/>
</dbReference>
<dbReference type="OrthoDB" id="9759607at2"/>
<feature type="transmembrane region" description="Helical" evidence="4">
    <location>
        <begin position="44"/>
        <end position="64"/>
    </location>
</feature>
<dbReference type="Pfam" id="PF00990">
    <property type="entry name" value="GGDEF"/>
    <property type="match status" value="1"/>
</dbReference>
<dbReference type="CDD" id="cd01949">
    <property type="entry name" value="GGDEF"/>
    <property type="match status" value="1"/>
</dbReference>
<dbReference type="GO" id="GO:1902201">
    <property type="term" value="P:negative regulation of bacterial-type flagellum-dependent cell motility"/>
    <property type="evidence" value="ECO:0007669"/>
    <property type="project" value="TreeGrafter"/>
</dbReference>
<dbReference type="PROSITE" id="PS50887">
    <property type="entry name" value="GGDEF"/>
    <property type="match status" value="1"/>
</dbReference>
<dbReference type="InterPro" id="IPR000160">
    <property type="entry name" value="GGDEF_dom"/>
</dbReference>
<dbReference type="PATRIC" id="fig|1249552.3.peg.2746"/>
<dbReference type="InterPro" id="IPR029787">
    <property type="entry name" value="Nucleotide_cyclase"/>
</dbReference>
<sequence>MTEQDQQTKAQQLRLRRTLWGVAFQVSTALVVFGLYLFEMLPLTPVLIYMVAIALTSASFVTLIRTGRNLRFTDPSMTAAQIVAPLWPAILVMFFVTEPQVRTAFLLTATSGLVFGMFALSRTGMLMLSLVIVGSYLLLLIALSVWAPERIDWRIETILVFAYTAVLVTISYLTSYIAGLRNTLREQNLRLNDLVCRDPLTDLPNRRSLMEQLAQETSRIDRRSTDRQQLCISMLDIDYFKRVNDTWGHDVGDAVLRKVGAILTRSMRKGDFVGRFGGEEFIMILPESSLETATMFAQRICQTIADAHFAELPDGEKITVSQGVTEYLNGEHIDATIKRADDALYEAKHAGRNQIIIKAATTPA</sequence>
<dbReference type="GO" id="GO:0005886">
    <property type="term" value="C:plasma membrane"/>
    <property type="evidence" value="ECO:0007669"/>
    <property type="project" value="TreeGrafter"/>
</dbReference>
<evidence type="ECO:0000313" key="7">
    <source>
        <dbReference type="Proteomes" id="UP000065641"/>
    </source>
</evidence>
<dbReference type="KEGG" id="pspi:PS2015_2725"/>
<evidence type="ECO:0000256" key="1">
    <source>
        <dbReference type="ARBA" id="ARBA00001946"/>
    </source>
</evidence>
<evidence type="ECO:0000259" key="5">
    <source>
        <dbReference type="PROSITE" id="PS50887"/>
    </source>
</evidence>
<keyword evidence="4" id="KW-0472">Membrane</keyword>
<dbReference type="GO" id="GO:0052621">
    <property type="term" value="F:diguanylate cyclase activity"/>
    <property type="evidence" value="ECO:0007669"/>
    <property type="project" value="UniProtKB-EC"/>
</dbReference>
<dbReference type="Proteomes" id="UP000065641">
    <property type="component" value="Chromosome"/>
</dbReference>
<dbReference type="Gene3D" id="3.30.70.270">
    <property type="match status" value="1"/>
</dbReference>
<dbReference type="InterPro" id="IPR043128">
    <property type="entry name" value="Rev_trsase/Diguanyl_cyclase"/>
</dbReference>
<name>A0A0S2KGC0_9GAMM</name>